<gene>
    <name evidence="2" type="ORF">FEF09_09675</name>
</gene>
<dbReference type="Proteomes" id="UP000318815">
    <property type="component" value="Unassembled WGS sequence"/>
</dbReference>
<dbReference type="RefSeq" id="WP_146304918.1">
    <property type="nucleotide sequence ID" value="NZ_VOHS01000007.1"/>
</dbReference>
<dbReference type="EMBL" id="VOHS01000007">
    <property type="protein sequence ID" value="TWW00759.1"/>
    <property type="molecule type" value="Genomic_DNA"/>
</dbReference>
<keyword evidence="3" id="KW-1185">Reference proteome</keyword>
<keyword evidence="1" id="KW-0732">Signal</keyword>
<accession>A0A5C6LYN9</accession>
<comment type="caution">
    <text evidence="2">The sequence shown here is derived from an EMBL/GenBank/DDBJ whole genome shotgun (WGS) entry which is preliminary data.</text>
</comment>
<dbReference type="OrthoDB" id="1190814at2"/>
<organism evidence="2 3">
    <name type="scientific">Chitinophaga pinensis</name>
    <dbReference type="NCBI Taxonomy" id="79329"/>
    <lineage>
        <taxon>Bacteria</taxon>
        <taxon>Pseudomonadati</taxon>
        <taxon>Bacteroidota</taxon>
        <taxon>Chitinophagia</taxon>
        <taxon>Chitinophagales</taxon>
        <taxon>Chitinophagaceae</taxon>
        <taxon>Chitinophaga</taxon>
    </lineage>
</organism>
<sequence>MQKITLLCMALAMFIIACSKGDKNTPEVPTPEDTTTVVDVKTGVYTLVNLAADTNATSGAAAKTFYYSLETQRTIPASQVQTSNWDIAFSGTYNSTILINNGKAKFSPGYGGPGIGGIYLVKDAAIDAEYYGGAQKAMKTIPARRLFDSAFAHIKTMPVNDEQLLTNDGVGLDYFGPSTDGWAFYDFYGLQFPSSPADSVAHVCYSMPRALIIKTAKGHYVKMVIYSIYKGAPELPTRSYKPGFVTFKYAIQKDGTRNLDLK</sequence>
<feature type="signal peptide" evidence="1">
    <location>
        <begin position="1"/>
        <end position="19"/>
    </location>
</feature>
<reference evidence="2 3" key="1">
    <citation type="submission" date="2019-08" db="EMBL/GenBank/DDBJ databases">
        <title>Whole genome sequencing of chitin degrading bacteria Chitinophaga pinensis YS16.</title>
        <authorList>
            <person name="Singh R.P."/>
            <person name="Manchanda G."/>
            <person name="Maurya I.K."/>
            <person name="Joshi N.K."/>
            <person name="Srivastava A.K."/>
        </authorList>
    </citation>
    <scope>NUCLEOTIDE SEQUENCE [LARGE SCALE GENOMIC DNA]</scope>
    <source>
        <strain evidence="2 3">YS-16</strain>
    </source>
</reference>
<name>A0A5C6LYN9_9BACT</name>
<dbReference type="CDD" id="cd12105">
    <property type="entry name" value="HmuY"/>
    <property type="match status" value="1"/>
</dbReference>
<protein>
    <recommendedName>
        <fullName evidence="4">Heme-binding HmuY-like protein</fullName>
    </recommendedName>
</protein>
<evidence type="ECO:0008006" key="4">
    <source>
        <dbReference type="Google" id="ProtNLM"/>
    </source>
</evidence>
<dbReference type="InterPro" id="IPR025921">
    <property type="entry name" value="HmuY"/>
</dbReference>
<evidence type="ECO:0000256" key="1">
    <source>
        <dbReference type="SAM" id="SignalP"/>
    </source>
</evidence>
<dbReference type="AlphaFoldDB" id="A0A5C6LYN9"/>
<feature type="chain" id="PRO_5022923109" description="Heme-binding HmuY-like protein" evidence="1">
    <location>
        <begin position="20"/>
        <end position="262"/>
    </location>
</feature>
<evidence type="ECO:0000313" key="3">
    <source>
        <dbReference type="Proteomes" id="UP000318815"/>
    </source>
</evidence>
<evidence type="ECO:0000313" key="2">
    <source>
        <dbReference type="EMBL" id="TWW00759.1"/>
    </source>
</evidence>
<dbReference type="PROSITE" id="PS51257">
    <property type="entry name" value="PROKAR_LIPOPROTEIN"/>
    <property type="match status" value="1"/>
</dbReference>
<proteinExistence type="predicted"/>